<feature type="compositionally biased region" description="Polar residues" evidence="1">
    <location>
        <begin position="83"/>
        <end position="93"/>
    </location>
</feature>
<reference evidence="2" key="1">
    <citation type="submission" date="2022-01" db="EMBL/GenBank/DDBJ databases">
        <title>Comparative genomics reveals a dynamic genome evolution in the ectomycorrhizal milk-cap (Lactarius) mushrooms.</title>
        <authorList>
            <consortium name="DOE Joint Genome Institute"/>
            <person name="Lebreton A."/>
            <person name="Tang N."/>
            <person name="Kuo A."/>
            <person name="LaButti K."/>
            <person name="Drula E."/>
            <person name="Barry K."/>
            <person name="Clum A."/>
            <person name="Lipzen A."/>
            <person name="Mousain D."/>
            <person name="Ng V."/>
            <person name="Wang R."/>
            <person name="Wang X."/>
            <person name="Dai Y."/>
            <person name="Henrissat B."/>
            <person name="Grigoriev I.V."/>
            <person name="Guerin-Laguette A."/>
            <person name="Yu F."/>
            <person name="Martin F.M."/>
        </authorList>
    </citation>
    <scope>NUCLEOTIDE SEQUENCE</scope>
    <source>
        <strain evidence="2">QP</strain>
    </source>
</reference>
<evidence type="ECO:0000313" key="3">
    <source>
        <dbReference type="Proteomes" id="UP001201163"/>
    </source>
</evidence>
<comment type="caution">
    <text evidence="2">The sequence shown here is derived from an EMBL/GenBank/DDBJ whole genome shotgun (WGS) entry which is preliminary data.</text>
</comment>
<feature type="region of interest" description="Disordered" evidence="1">
    <location>
        <begin position="1"/>
        <end position="25"/>
    </location>
</feature>
<evidence type="ECO:0000256" key="1">
    <source>
        <dbReference type="SAM" id="MobiDB-lite"/>
    </source>
</evidence>
<dbReference type="EMBL" id="JAKELL010000013">
    <property type="protein sequence ID" value="KAH8994871.1"/>
    <property type="molecule type" value="Genomic_DNA"/>
</dbReference>
<dbReference type="AlphaFoldDB" id="A0AAD4QFG3"/>
<dbReference type="Proteomes" id="UP001201163">
    <property type="component" value="Unassembled WGS sequence"/>
</dbReference>
<feature type="region of interest" description="Disordered" evidence="1">
    <location>
        <begin position="55"/>
        <end position="116"/>
    </location>
</feature>
<evidence type="ECO:0000313" key="2">
    <source>
        <dbReference type="EMBL" id="KAH8994871.1"/>
    </source>
</evidence>
<accession>A0AAD4QFG3</accession>
<sequence length="364" mass="39902">MESYGVERLPRFDPHADPFPARYSRAHTLDHSTPMAELSNNPFIDHTASVASRFPDINAVSPPPGPSSPQYSVGWQQQQQQQPSGFVGTNPTGYTQQYAQQPQWPPQQQQQQYHTQVQAQYPPAGYQPSSFGQQLVGQATHNPTCRPQYTGYPTQQSEYGYQQPQQTGYGYPHQQQQQQQQQLLSQFDPYSNLGQLSPTTRTSAPTASGIAGSPPPGIQHPRTFIHSHKSELAAWDPPTWRQVQNTFESLKVAWEARKRTAESHVRALGAAGAGAGAGAGFFGGASGYGAYGGYQTPQSQEIDRLNALIREAETNIDTIAAAALQMSEMFSGYRHSGDLASKRRVRESCNAAVSGLPEYPPPTL</sequence>
<organism evidence="2 3">
    <name type="scientific">Lactarius akahatsu</name>
    <dbReference type="NCBI Taxonomy" id="416441"/>
    <lineage>
        <taxon>Eukaryota</taxon>
        <taxon>Fungi</taxon>
        <taxon>Dikarya</taxon>
        <taxon>Basidiomycota</taxon>
        <taxon>Agaricomycotina</taxon>
        <taxon>Agaricomycetes</taxon>
        <taxon>Russulales</taxon>
        <taxon>Russulaceae</taxon>
        <taxon>Lactarius</taxon>
    </lineage>
</organism>
<keyword evidence="3" id="KW-1185">Reference proteome</keyword>
<gene>
    <name evidence="2" type="ORF">EDB92DRAFT_1847838</name>
</gene>
<proteinExistence type="predicted"/>
<feature type="compositionally biased region" description="Low complexity" evidence="1">
    <location>
        <begin position="94"/>
        <end position="116"/>
    </location>
</feature>
<name>A0AAD4QFG3_9AGAM</name>
<protein>
    <submittedName>
        <fullName evidence="2">Uncharacterized protein</fullName>
    </submittedName>
</protein>